<dbReference type="eggNOG" id="COG1595">
    <property type="taxonomic scope" value="Bacteria"/>
</dbReference>
<dbReference type="RefSeq" id="WP_015711197.1">
    <property type="nucleotide sequence ID" value="NC_015577.1"/>
</dbReference>
<dbReference type="InterPro" id="IPR013324">
    <property type="entry name" value="RNA_pol_sigma_r3/r4-like"/>
</dbReference>
<gene>
    <name evidence="8" type="ordered locus">TREAZ_0770</name>
</gene>
<dbReference type="Pfam" id="PF04542">
    <property type="entry name" value="Sigma70_r2"/>
    <property type="match status" value="1"/>
</dbReference>
<dbReference type="EMBL" id="CP001841">
    <property type="protein sequence ID" value="AEF82800.1"/>
    <property type="molecule type" value="Genomic_DNA"/>
</dbReference>
<dbReference type="NCBIfam" id="TIGR02937">
    <property type="entry name" value="sigma70-ECF"/>
    <property type="match status" value="1"/>
</dbReference>
<dbReference type="Proteomes" id="UP000009222">
    <property type="component" value="Chromosome"/>
</dbReference>
<dbReference type="InParanoid" id="F5YA63"/>
<dbReference type="CDD" id="cd06171">
    <property type="entry name" value="Sigma70_r4"/>
    <property type="match status" value="1"/>
</dbReference>
<dbReference type="STRING" id="545695.TREAZ_0770"/>
<comment type="similarity">
    <text evidence="1">Belongs to the sigma-70 factor family. ECF subfamily.</text>
</comment>
<dbReference type="OrthoDB" id="340239at2"/>
<dbReference type="PANTHER" id="PTHR43133:SF8">
    <property type="entry name" value="RNA POLYMERASE SIGMA FACTOR HI_1459-RELATED"/>
    <property type="match status" value="1"/>
</dbReference>
<dbReference type="Gene3D" id="1.10.10.10">
    <property type="entry name" value="Winged helix-like DNA-binding domain superfamily/Winged helix DNA-binding domain"/>
    <property type="match status" value="1"/>
</dbReference>
<evidence type="ECO:0000259" key="6">
    <source>
        <dbReference type="Pfam" id="PF04542"/>
    </source>
</evidence>
<name>F5YA63_LEAAZ</name>
<sequence length="189" mass="22036">MSDEVSGEPERQNREQAKEFRRLYVTVFPILFRVAYRIAGSEEAAEDLCQEAFSRLHEKKMVFPSPDEAKYWLIRVVKNAALNYAKRKVRERKAYQKAFREDVRIADTGEDELLKKETREKVLEALEKLPENLRIVLILKEYGELNYKEIGRALGISEGNVKVRVFRARERLAGLLEEEVHLKDGSHVS</sequence>
<accession>F5YA63</accession>
<dbReference type="Pfam" id="PF08281">
    <property type="entry name" value="Sigma70_r4_2"/>
    <property type="match status" value="1"/>
</dbReference>
<evidence type="ECO:0000256" key="5">
    <source>
        <dbReference type="ARBA" id="ARBA00023163"/>
    </source>
</evidence>
<feature type="domain" description="RNA polymerase sigma-70 region 2" evidence="6">
    <location>
        <begin position="26"/>
        <end position="90"/>
    </location>
</feature>
<dbReference type="InterPro" id="IPR014284">
    <property type="entry name" value="RNA_pol_sigma-70_dom"/>
</dbReference>
<feature type="domain" description="RNA polymerase sigma factor 70 region 4 type 2" evidence="7">
    <location>
        <begin position="120"/>
        <end position="172"/>
    </location>
</feature>
<reference evidence="8 9" key="2">
    <citation type="journal article" date="2011" name="ISME J.">
        <title>RNA-seq reveals cooperative metabolic interactions between two termite-gut spirochete species in co-culture.</title>
        <authorList>
            <person name="Rosenthal A.Z."/>
            <person name="Matson E.G."/>
            <person name="Eldar A."/>
            <person name="Leadbetter J.R."/>
        </authorList>
    </citation>
    <scope>NUCLEOTIDE SEQUENCE [LARGE SCALE GENOMIC DNA]</scope>
    <source>
        <strain evidence="9">ATCC BAA-888 / DSM 13862 / ZAS-9</strain>
    </source>
</reference>
<dbReference type="GO" id="GO:0016987">
    <property type="term" value="F:sigma factor activity"/>
    <property type="evidence" value="ECO:0007669"/>
    <property type="project" value="UniProtKB-KW"/>
</dbReference>
<proteinExistence type="inferred from homology"/>
<keyword evidence="3" id="KW-0731">Sigma factor</keyword>
<evidence type="ECO:0000256" key="4">
    <source>
        <dbReference type="ARBA" id="ARBA00023125"/>
    </source>
</evidence>
<evidence type="ECO:0000313" key="8">
    <source>
        <dbReference type="EMBL" id="AEF82800.1"/>
    </source>
</evidence>
<dbReference type="GO" id="GO:0003677">
    <property type="term" value="F:DNA binding"/>
    <property type="evidence" value="ECO:0007669"/>
    <property type="project" value="UniProtKB-KW"/>
</dbReference>
<dbReference type="InterPro" id="IPR013325">
    <property type="entry name" value="RNA_pol_sigma_r2"/>
</dbReference>
<keyword evidence="9" id="KW-1185">Reference proteome</keyword>
<dbReference type="HOGENOM" id="CLU_047691_4_4_12"/>
<dbReference type="KEGG" id="taz:TREAZ_0770"/>
<dbReference type="GO" id="GO:0006352">
    <property type="term" value="P:DNA-templated transcription initiation"/>
    <property type="evidence" value="ECO:0007669"/>
    <property type="project" value="InterPro"/>
</dbReference>
<evidence type="ECO:0000256" key="3">
    <source>
        <dbReference type="ARBA" id="ARBA00023082"/>
    </source>
</evidence>
<evidence type="ECO:0000256" key="1">
    <source>
        <dbReference type="ARBA" id="ARBA00010641"/>
    </source>
</evidence>
<evidence type="ECO:0000256" key="2">
    <source>
        <dbReference type="ARBA" id="ARBA00023015"/>
    </source>
</evidence>
<evidence type="ECO:0000259" key="7">
    <source>
        <dbReference type="Pfam" id="PF08281"/>
    </source>
</evidence>
<dbReference type="SUPFAM" id="SSF88946">
    <property type="entry name" value="Sigma2 domain of RNA polymerase sigma factors"/>
    <property type="match status" value="1"/>
</dbReference>
<dbReference type="PANTHER" id="PTHR43133">
    <property type="entry name" value="RNA POLYMERASE ECF-TYPE SIGMA FACTO"/>
    <property type="match status" value="1"/>
</dbReference>
<keyword evidence="5" id="KW-0804">Transcription</keyword>
<dbReference type="InterPro" id="IPR007627">
    <property type="entry name" value="RNA_pol_sigma70_r2"/>
</dbReference>
<keyword evidence="2" id="KW-0805">Transcription regulation</keyword>
<keyword evidence="4" id="KW-0238">DNA-binding</keyword>
<protein>
    <submittedName>
        <fullName evidence="8">RNA polymerase sigma-24 factor</fullName>
    </submittedName>
</protein>
<dbReference type="Gene3D" id="1.10.1740.10">
    <property type="match status" value="1"/>
</dbReference>
<evidence type="ECO:0000313" key="9">
    <source>
        <dbReference type="Proteomes" id="UP000009222"/>
    </source>
</evidence>
<dbReference type="InterPro" id="IPR013249">
    <property type="entry name" value="RNA_pol_sigma70_r4_t2"/>
</dbReference>
<dbReference type="AlphaFoldDB" id="F5YA63"/>
<dbReference type="InterPro" id="IPR036388">
    <property type="entry name" value="WH-like_DNA-bd_sf"/>
</dbReference>
<dbReference type="SUPFAM" id="SSF88659">
    <property type="entry name" value="Sigma3 and sigma4 domains of RNA polymerase sigma factors"/>
    <property type="match status" value="1"/>
</dbReference>
<organism evidence="8 9">
    <name type="scientific">Leadbettera azotonutricia (strain ATCC BAA-888 / DSM 13862 / ZAS-9)</name>
    <name type="common">Treponema azotonutricium</name>
    <dbReference type="NCBI Taxonomy" id="545695"/>
    <lineage>
        <taxon>Bacteria</taxon>
        <taxon>Pseudomonadati</taxon>
        <taxon>Spirochaetota</taxon>
        <taxon>Spirochaetia</taxon>
        <taxon>Spirochaetales</taxon>
        <taxon>Breznakiellaceae</taxon>
        <taxon>Leadbettera</taxon>
    </lineage>
</organism>
<dbReference type="InterPro" id="IPR039425">
    <property type="entry name" value="RNA_pol_sigma-70-like"/>
</dbReference>
<reference evidence="9" key="1">
    <citation type="submission" date="2009-12" db="EMBL/GenBank/DDBJ databases">
        <title>Complete sequence of Treponema azotonutricium strain ZAS-9.</title>
        <authorList>
            <person name="Tetu S.G."/>
            <person name="Matson E."/>
            <person name="Ren Q."/>
            <person name="Seshadri R."/>
            <person name="Elbourne L."/>
            <person name="Hassan K.A."/>
            <person name="Durkin A."/>
            <person name="Radune D."/>
            <person name="Mohamoud Y."/>
            <person name="Shay R."/>
            <person name="Jin S."/>
            <person name="Zhang X."/>
            <person name="Lucey K."/>
            <person name="Ballor N.R."/>
            <person name="Ottesen E."/>
            <person name="Rosenthal R."/>
            <person name="Allen A."/>
            <person name="Leadbetter J.R."/>
            <person name="Paulsen I.T."/>
        </authorList>
    </citation>
    <scope>NUCLEOTIDE SEQUENCE [LARGE SCALE GENOMIC DNA]</scope>
    <source>
        <strain evidence="9">ATCC BAA-888 / DSM 13862 / ZAS-9</strain>
    </source>
</reference>